<evidence type="ECO:0000256" key="2">
    <source>
        <dbReference type="ARBA" id="ARBA00007668"/>
    </source>
</evidence>
<protein>
    <submittedName>
        <fullName evidence="11">UcrQ domain-containing protein</fullName>
    </submittedName>
</protein>
<accession>L8WPF4</accession>
<keyword evidence="9" id="KW-0496">Mitochondrion</keyword>
<evidence type="ECO:0000256" key="5">
    <source>
        <dbReference type="ARBA" id="ARBA00022692"/>
    </source>
</evidence>
<dbReference type="GO" id="GO:0006122">
    <property type="term" value="P:mitochondrial electron transport, ubiquinol to cytochrome c"/>
    <property type="evidence" value="ECO:0007669"/>
    <property type="project" value="InterPro"/>
</dbReference>
<keyword evidence="3" id="KW-0813">Transport</keyword>
<evidence type="ECO:0000256" key="10">
    <source>
        <dbReference type="ARBA" id="ARBA00023136"/>
    </source>
</evidence>
<dbReference type="GO" id="GO:0045275">
    <property type="term" value="C:respiratory chain complex III"/>
    <property type="evidence" value="ECO:0007669"/>
    <property type="project" value="InterPro"/>
</dbReference>
<reference evidence="11 12" key="1">
    <citation type="journal article" date="2013" name="Nat. Commun.">
        <title>The evolution and pathogenic mechanisms of the rice sheath blight pathogen.</title>
        <authorList>
            <person name="Zheng A."/>
            <person name="Lin R."/>
            <person name="Xu L."/>
            <person name="Qin P."/>
            <person name="Tang C."/>
            <person name="Ai P."/>
            <person name="Zhang D."/>
            <person name="Liu Y."/>
            <person name="Sun Z."/>
            <person name="Feng H."/>
            <person name="Wang Y."/>
            <person name="Chen Y."/>
            <person name="Liang X."/>
            <person name="Fu R."/>
            <person name="Li Q."/>
            <person name="Zhang J."/>
            <person name="Yu X."/>
            <person name="Xie Z."/>
            <person name="Ding L."/>
            <person name="Guan P."/>
            <person name="Tang J."/>
            <person name="Liang Y."/>
            <person name="Wang S."/>
            <person name="Deng Q."/>
            <person name="Li S."/>
            <person name="Zhu J."/>
            <person name="Wang L."/>
            <person name="Liu H."/>
            <person name="Li P."/>
        </authorList>
    </citation>
    <scope>NUCLEOTIDE SEQUENCE [LARGE SCALE GENOMIC DNA]</scope>
    <source>
        <strain evidence="12">AG-1 IA</strain>
    </source>
</reference>
<gene>
    <name evidence="11" type="ORF">AG1IA_07319</name>
</gene>
<keyword evidence="6" id="KW-0999">Mitochondrion inner membrane</keyword>
<sequence length="119" mass="13610">MRPTNVAMSGMPTGKSWMGWWGDFAGPKQKGVISYSVFPLTNNVHSPGLFMGISSMVTPDSLHNYLSLPFLSVWRIRLGQQERCVLEQQSRSRAWRPLDSTYIQCVVHHPNKIVLFFNR</sequence>
<dbReference type="STRING" id="983506.L8WPF4"/>
<keyword evidence="10" id="KW-0472">Membrane</keyword>
<evidence type="ECO:0000313" key="12">
    <source>
        <dbReference type="Proteomes" id="UP000011668"/>
    </source>
</evidence>
<evidence type="ECO:0000313" key="11">
    <source>
        <dbReference type="EMBL" id="ELU38657.1"/>
    </source>
</evidence>
<keyword evidence="5" id="KW-0812">Transmembrane</keyword>
<dbReference type="OrthoDB" id="6683853at2759"/>
<comment type="subcellular location">
    <subcellularLocation>
        <location evidence="1">Mitochondrion inner membrane</location>
        <topology evidence="1">Single-pass membrane protein</topology>
    </subcellularLocation>
</comment>
<dbReference type="EMBL" id="AFRT01002106">
    <property type="protein sequence ID" value="ELU38657.1"/>
    <property type="molecule type" value="Genomic_DNA"/>
</dbReference>
<evidence type="ECO:0000256" key="7">
    <source>
        <dbReference type="ARBA" id="ARBA00022982"/>
    </source>
</evidence>
<organism evidence="11 12">
    <name type="scientific">Thanatephorus cucumeris (strain AG1-IA)</name>
    <name type="common">Rice sheath blight fungus</name>
    <name type="synonym">Rhizoctonia solani</name>
    <dbReference type="NCBI Taxonomy" id="983506"/>
    <lineage>
        <taxon>Eukaryota</taxon>
        <taxon>Fungi</taxon>
        <taxon>Dikarya</taxon>
        <taxon>Basidiomycota</taxon>
        <taxon>Agaricomycotina</taxon>
        <taxon>Agaricomycetes</taxon>
        <taxon>Cantharellales</taxon>
        <taxon>Ceratobasidiaceae</taxon>
        <taxon>Rhizoctonia</taxon>
        <taxon>Rhizoctonia solani AG-1</taxon>
    </lineage>
</organism>
<proteinExistence type="inferred from homology"/>
<evidence type="ECO:0000256" key="4">
    <source>
        <dbReference type="ARBA" id="ARBA00022660"/>
    </source>
</evidence>
<keyword evidence="7" id="KW-0249">Electron transport</keyword>
<evidence type="ECO:0000256" key="6">
    <source>
        <dbReference type="ARBA" id="ARBA00022792"/>
    </source>
</evidence>
<evidence type="ECO:0000256" key="9">
    <source>
        <dbReference type="ARBA" id="ARBA00023128"/>
    </source>
</evidence>
<comment type="similarity">
    <text evidence="2">Belongs to the UQCRQ/QCR8 family.</text>
</comment>
<evidence type="ECO:0000256" key="1">
    <source>
        <dbReference type="ARBA" id="ARBA00004434"/>
    </source>
</evidence>
<dbReference type="Proteomes" id="UP000011668">
    <property type="component" value="Unassembled WGS sequence"/>
</dbReference>
<dbReference type="InterPro" id="IPR036642">
    <property type="entry name" value="Cyt_bc1_su8_sf"/>
</dbReference>
<dbReference type="GO" id="GO:0005743">
    <property type="term" value="C:mitochondrial inner membrane"/>
    <property type="evidence" value="ECO:0007669"/>
    <property type="project" value="UniProtKB-SubCell"/>
</dbReference>
<keyword evidence="12" id="KW-1185">Reference proteome</keyword>
<name>L8WPF4_THACA</name>
<dbReference type="SUPFAM" id="SSF81508">
    <property type="entry name" value="Ubiquinone-binding protein QP-C of cytochrome bc1 complex (Ubiquinol-cytochrome c reductase)"/>
    <property type="match status" value="1"/>
</dbReference>
<keyword evidence="8" id="KW-1133">Transmembrane helix</keyword>
<evidence type="ECO:0000256" key="3">
    <source>
        <dbReference type="ARBA" id="ARBA00022448"/>
    </source>
</evidence>
<dbReference type="AlphaFoldDB" id="L8WPF4"/>
<evidence type="ECO:0000256" key="8">
    <source>
        <dbReference type="ARBA" id="ARBA00022989"/>
    </source>
</evidence>
<comment type="caution">
    <text evidence="11">The sequence shown here is derived from an EMBL/GenBank/DDBJ whole genome shotgun (WGS) entry which is preliminary data.</text>
</comment>
<keyword evidence="4" id="KW-0679">Respiratory chain</keyword>
<dbReference type="Gene3D" id="1.20.5.210">
    <property type="entry name" value="Cytochrome b-c1 complex subunit 8"/>
    <property type="match status" value="1"/>
</dbReference>
<dbReference type="HOGENOM" id="CLU_2063067_0_0_1"/>